<dbReference type="EMBL" id="JAWDGP010006613">
    <property type="protein sequence ID" value="KAK3737829.1"/>
    <property type="molecule type" value="Genomic_DNA"/>
</dbReference>
<gene>
    <name evidence="1" type="ORF">RRG08_063235</name>
</gene>
<comment type="caution">
    <text evidence="1">The sequence shown here is derived from an EMBL/GenBank/DDBJ whole genome shotgun (WGS) entry which is preliminary data.</text>
</comment>
<accession>A0AAE0YAA7</accession>
<dbReference type="Proteomes" id="UP001283361">
    <property type="component" value="Unassembled WGS sequence"/>
</dbReference>
<organism evidence="1 2">
    <name type="scientific">Elysia crispata</name>
    <name type="common">lettuce slug</name>
    <dbReference type="NCBI Taxonomy" id="231223"/>
    <lineage>
        <taxon>Eukaryota</taxon>
        <taxon>Metazoa</taxon>
        <taxon>Spiralia</taxon>
        <taxon>Lophotrochozoa</taxon>
        <taxon>Mollusca</taxon>
        <taxon>Gastropoda</taxon>
        <taxon>Heterobranchia</taxon>
        <taxon>Euthyneura</taxon>
        <taxon>Panpulmonata</taxon>
        <taxon>Sacoglossa</taxon>
        <taxon>Placobranchoidea</taxon>
        <taxon>Plakobranchidae</taxon>
        <taxon>Elysia</taxon>
    </lineage>
</organism>
<protein>
    <submittedName>
        <fullName evidence="1">Uncharacterized protein</fullName>
    </submittedName>
</protein>
<evidence type="ECO:0000313" key="1">
    <source>
        <dbReference type="EMBL" id="KAK3737829.1"/>
    </source>
</evidence>
<sequence length="53" mass="6425">MRDLDLSSQEASRREIKPMAEYEDHETLRTYNTRLDTEWQMVHSTSHKVWDNS</sequence>
<proteinExistence type="predicted"/>
<evidence type="ECO:0000313" key="2">
    <source>
        <dbReference type="Proteomes" id="UP001283361"/>
    </source>
</evidence>
<reference evidence="1" key="1">
    <citation type="journal article" date="2023" name="G3 (Bethesda)">
        <title>A reference genome for the long-term kleptoplast-retaining sea slug Elysia crispata morphotype clarki.</title>
        <authorList>
            <person name="Eastman K.E."/>
            <person name="Pendleton A.L."/>
            <person name="Shaikh M.A."/>
            <person name="Suttiyut T."/>
            <person name="Ogas R."/>
            <person name="Tomko P."/>
            <person name="Gavelis G."/>
            <person name="Widhalm J.R."/>
            <person name="Wisecaver J.H."/>
        </authorList>
    </citation>
    <scope>NUCLEOTIDE SEQUENCE</scope>
    <source>
        <strain evidence="1">ECLA1</strain>
    </source>
</reference>
<keyword evidence="2" id="KW-1185">Reference proteome</keyword>
<dbReference type="AlphaFoldDB" id="A0AAE0YAA7"/>
<name>A0AAE0YAA7_9GAST</name>